<gene>
    <name evidence="2" type="ORF">FTW19_20205</name>
</gene>
<sequence>MDLLFLCIAAIALFASAPGGASGIASGLVSQDGVTSKLTVQVAGARNSKGQIAIALFHDGAGFPADKSKAFRTLQVKIDPQTLSAQVMLNDLPPGVYAVSVFHDENLNGQLDKNVFGIPKEGYGASNNPKRSMGPPKFAEAKFQLDQPEKVIEISLLY</sequence>
<organism evidence="2 3">
    <name type="scientific">Terriglobus albidus</name>
    <dbReference type="NCBI Taxonomy" id="1592106"/>
    <lineage>
        <taxon>Bacteria</taxon>
        <taxon>Pseudomonadati</taxon>
        <taxon>Acidobacteriota</taxon>
        <taxon>Terriglobia</taxon>
        <taxon>Terriglobales</taxon>
        <taxon>Acidobacteriaceae</taxon>
        <taxon>Terriglobus</taxon>
    </lineage>
</organism>
<dbReference type="RefSeq" id="WP_147649369.1">
    <property type="nucleotide sequence ID" value="NZ_CP042806.1"/>
</dbReference>
<feature type="signal peptide" evidence="1">
    <location>
        <begin position="1"/>
        <end position="21"/>
    </location>
</feature>
<keyword evidence="1" id="KW-0732">Signal</keyword>
<dbReference type="OrthoDB" id="9788332at2"/>
<name>A0A5B9EEA9_9BACT</name>
<protein>
    <submittedName>
        <fullName evidence="2">DUF2141 domain-containing protein</fullName>
    </submittedName>
</protein>
<dbReference type="EMBL" id="CP042806">
    <property type="protein sequence ID" value="QEE30099.1"/>
    <property type="molecule type" value="Genomic_DNA"/>
</dbReference>
<evidence type="ECO:0000313" key="3">
    <source>
        <dbReference type="Proteomes" id="UP000321820"/>
    </source>
</evidence>
<proteinExistence type="predicted"/>
<dbReference type="KEGG" id="talb:FTW19_20205"/>
<dbReference type="AlphaFoldDB" id="A0A5B9EEA9"/>
<accession>A0A5B9EEA9</accession>
<feature type="chain" id="PRO_5022786245" evidence="1">
    <location>
        <begin position="22"/>
        <end position="158"/>
    </location>
</feature>
<reference evidence="2 3" key="1">
    <citation type="submission" date="2019-08" db="EMBL/GenBank/DDBJ databases">
        <title>Complete genome sequence of Terriglobus albidus strain ORNL.</title>
        <authorList>
            <person name="Podar M."/>
        </authorList>
    </citation>
    <scope>NUCLEOTIDE SEQUENCE [LARGE SCALE GENOMIC DNA]</scope>
    <source>
        <strain evidence="2 3">ORNL</strain>
    </source>
</reference>
<keyword evidence="3" id="KW-1185">Reference proteome</keyword>
<dbReference type="InterPro" id="IPR018673">
    <property type="entry name" value="DUF2141"/>
</dbReference>
<dbReference type="Pfam" id="PF09912">
    <property type="entry name" value="DUF2141"/>
    <property type="match status" value="1"/>
</dbReference>
<evidence type="ECO:0000313" key="2">
    <source>
        <dbReference type="EMBL" id="QEE30099.1"/>
    </source>
</evidence>
<evidence type="ECO:0000256" key="1">
    <source>
        <dbReference type="SAM" id="SignalP"/>
    </source>
</evidence>
<dbReference type="Proteomes" id="UP000321820">
    <property type="component" value="Chromosome"/>
</dbReference>